<sequence>MEHLPLPHGASLNADDRAPYVAEPYDRGPFLSYPKRSRFKDLYALFTVDDELSPYVLPQSCDHLLPDLETFAQTWCFFGLLHAIFGDDVSEHMFIDYHQGSSAVLTTASLPAVIDNWLTSVRESSVDLKERFEHYMTCITTIYMFLSGIELRRIVSQKIVLQTIAALAETMEVVIKYVSKGEWARASWFSLRAPYGYLDAMARQGWSQQTIELLEKGEISGLSTFFYLAKVQLRHQAPRLDSVQGSHSAHSPIASAVSLRHICPSRRCSDVSTPVEAMHQILEHGNIALLDLSRYDPETSNFVSVLSYEAGLQYVAISHVWAEGTGNERENAIPRCQLNYVAHIARQILHAQTERNLPLLVWFDTLCCPASSTRHKDMCLSQMHAIYQNASHVLIVSSTLRHWNAADVDPLEMSARLMASPWQTRLWTLQEGALACKLWIGLADQPFDLDDIELSLKQACENRLCHRTIALSFLWTLLGLRTLINTDRKIGQITQLEHLRNALRAREVTNPSDEPLCLATCLGLPQKSIVETRHEERMTEFWRVLNLSGHKIPRRIMFFSGPRLPYQGFRWSPSSLLQKHSLRWSVKATADAATLNPDGLRLSWPGCSMSLTMPLAEENRTQMDRIFKRGDSYSNNQQRTTQQQHSLGMLVRHHEHGWFHLDEFTKVGRDHDTPTICQVLREAKSSVTVILTHELHNVPKSQQSRETTGYLAGDMESEGTDTIFLRPLVSGIVTKLNATDSTMYDAGWEVLEEMRRQETQFLPPSSSSPSSSSAKPGSYLAPRPDDAGYRQRLQHTSRRVSEAFTASGRALSESSVWAGAFRILAQEGCVVEQDFGSEQKWCVP</sequence>
<accession>A0AAI8Z0R3</accession>
<evidence type="ECO:0000256" key="1">
    <source>
        <dbReference type="SAM" id="MobiDB-lite"/>
    </source>
</evidence>
<gene>
    <name evidence="3" type="ORF">LECACI_7A005493</name>
</gene>
<keyword evidence="4" id="KW-1185">Reference proteome</keyword>
<evidence type="ECO:0000313" key="4">
    <source>
        <dbReference type="Proteomes" id="UP001296104"/>
    </source>
</evidence>
<evidence type="ECO:0000259" key="2">
    <source>
        <dbReference type="Pfam" id="PF06985"/>
    </source>
</evidence>
<feature type="compositionally biased region" description="Low complexity" evidence="1">
    <location>
        <begin position="763"/>
        <end position="773"/>
    </location>
</feature>
<protein>
    <recommendedName>
        <fullName evidence="2">Heterokaryon incompatibility domain-containing protein</fullName>
    </recommendedName>
</protein>
<dbReference type="AlphaFoldDB" id="A0AAI8Z0R3"/>
<comment type="caution">
    <text evidence="3">The sequence shown here is derived from an EMBL/GenBank/DDBJ whole genome shotgun (WGS) entry which is preliminary data.</text>
</comment>
<dbReference type="Proteomes" id="UP001296104">
    <property type="component" value="Unassembled WGS sequence"/>
</dbReference>
<dbReference type="EMBL" id="CAVMBE010000035">
    <property type="protein sequence ID" value="CAK4030335.1"/>
    <property type="molecule type" value="Genomic_DNA"/>
</dbReference>
<reference evidence="3" key="1">
    <citation type="submission" date="2023-11" db="EMBL/GenBank/DDBJ databases">
        <authorList>
            <person name="Alioto T."/>
            <person name="Alioto T."/>
            <person name="Gomez Garrido J."/>
        </authorList>
    </citation>
    <scope>NUCLEOTIDE SEQUENCE</scope>
</reference>
<dbReference type="PANTHER" id="PTHR39596">
    <property type="match status" value="1"/>
</dbReference>
<name>A0AAI8Z0R3_9PEZI</name>
<feature type="domain" description="Heterokaryon incompatibility" evidence="2">
    <location>
        <begin position="314"/>
        <end position="399"/>
    </location>
</feature>
<evidence type="ECO:0000313" key="3">
    <source>
        <dbReference type="EMBL" id="CAK4030335.1"/>
    </source>
</evidence>
<organism evidence="3 4">
    <name type="scientific">Lecanosticta acicola</name>
    <dbReference type="NCBI Taxonomy" id="111012"/>
    <lineage>
        <taxon>Eukaryota</taxon>
        <taxon>Fungi</taxon>
        <taxon>Dikarya</taxon>
        <taxon>Ascomycota</taxon>
        <taxon>Pezizomycotina</taxon>
        <taxon>Dothideomycetes</taxon>
        <taxon>Dothideomycetidae</taxon>
        <taxon>Mycosphaerellales</taxon>
        <taxon>Mycosphaerellaceae</taxon>
        <taxon>Lecanosticta</taxon>
    </lineage>
</organism>
<proteinExistence type="predicted"/>
<dbReference type="PANTHER" id="PTHR39596:SF3">
    <property type="entry name" value="HETEROKARYON INCOMPATIBILITY DOMAIN-CONTAINING PROTEIN"/>
    <property type="match status" value="1"/>
</dbReference>
<dbReference type="InterPro" id="IPR010730">
    <property type="entry name" value="HET"/>
</dbReference>
<dbReference type="Pfam" id="PF06985">
    <property type="entry name" value="HET"/>
    <property type="match status" value="1"/>
</dbReference>
<feature type="region of interest" description="Disordered" evidence="1">
    <location>
        <begin position="759"/>
        <end position="786"/>
    </location>
</feature>